<proteinExistence type="predicted"/>
<organism evidence="1 2">
    <name type="scientific">Stegodyphus mimosarum</name>
    <name type="common">African social velvet spider</name>
    <dbReference type="NCBI Taxonomy" id="407821"/>
    <lineage>
        <taxon>Eukaryota</taxon>
        <taxon>Metazoa</taxon>
        <taxon>Ecdysozoa</taxon>
        <taxon>Arthropoda</taxon>
        <taxon>Chelicerata</taxon>
        <taxon>Arachnida</taxon>
        <taxon>Araneae</taxon>
        <taxon>Araneomorphae</taxon>
        <taxon>Entelegynae</taxon>
        <taxon>Eresoidea</taxon>
        <taxon>Eresidae</taxon>
        <taxon>Stegodyphus</taxon>
    </lineage>
</organism>
<evidence type="ECO:0000313" key="1">
    <source>
        <dbReference type="EMBL" id="KFM67656.1"/>
    </source>
</evidence>
<dbReference type="AlphaFoldDB" id="A0A087TRB7"/>
<protein>
    <submittedName>
        <fullName evidence="1">Uncharacterized protein</fullName>
    </submittedName>
</protein>
<feature type="non-terminal residue" evidence="1">
    <location>
        <position position="49"/>
    </location>
</feature>
<gene>
    <name evidence="1" type="ORF">X975_15304</name>
</gene>
<accession>A0A087TRB7</accession>
<dbReference type="Proteomes" id="UP000054359">
    <property type="component" value="Unassembled WGS sequence"/>
</dbReference>
<evidence type="ECO:0000313" key="2">
    <source>
        <dbReference type="Proteomes" id="UP000054359"/>
    </source>
</evidence>
<dbReference type="EMBL" id="KK116393">
    <property type="protein sequence ID" value="KFM67656.1"/>
    <property type="molecule type" value="Genomic_DNA"/>
</dbReference>
<reference evidence="1 2" key="1">
    <citation type="submission" date="2013-11" db="EMBL/GenBank/DDBJ databases">
        <title>Genome sequencing of Stegodyphus mimosarum.</title>
        <authorList>
            <person name="Bechsgaard J."/>
        </authorList>
    </citation>
    <scope>NUCLEOTIDE SEQUENCE [LARGE SCALE GENOMIC DNA]</scope>
</reference>
<name>A0A087TRB7_STEMI</name>
<sequence>MYEVDPKDWKHIPRPYNPPDLPSRGCSAAKLLSLRWWVGSICLRLDEKD</sequence>
<keyword evidence="2" id="KW-1185">Reference proteome</keyword>